<feature type="domain" description="Coenzyme Q-binding protein COQ10 START" evidence="1">
    <location>
        <begin position="132"/>
        <end position="282"/>
    </location>
</feature>
<dbReference type="PANTHER" id="PTHR34060">
    <property type="entry name" value="POLYKETIDE CYCLASE / DEHYDRASE AND LIPID TRANSPORT PROTEIN"/>
    <property type="match status" value="1"/>
</dbReference>
<reference evidence="2" key="1">
    <citation type="submission" date="2021-08" db="EMBL/GenBank/DDBJ databases">
        <title>WGS assembly of Ceratopteris richardii.</title>
        <authorList>
            <person name="Marchant D.B."/>
            <person name="Chen G."/>
            <person name="Jenkins J."/>
            <person name="Shu S."/>
            <person name="Leebens-Mack J."/>
            <person name="Grimwood J."/>
            <person name="Schmutz J."/>
            <person name="Soltis P."/>
            <person name="Soltis D."/>
            <person name="Chen Z.-H."/>
        </authorList>
    </citation>
    <scope>NUCLEOTIDE SEQUENCE</scope>
    <source>
        <strain evidence="2">Whitten #5841</strain>
        <tissue evidence="2">Leaf</tissue>
    </source>
</reference>
<keyword evidence="3" id="KW-1185">Reference proteome</keyword>
<dbReference type="InterPro" id="IPR005031">
    <property type="entry name" value="COQ10_START"/>
</dbReference>
<evidence type="ECO:0000259" key="1">
    <source>
        <dbReference type="Pfam" id="PF03364"/>
    </source>
</evidence>
<accession>A0A8T2TSH1</accession>
<proteinExistence type="predicted"/>
<dbReference type="Proteomes" id="UP000825935">
    <property type="component" value="Chromosome 11"/>
</dbReference>
<dbReference type="InterPro" id="IPR023393">
    <property type="entry name" value="START-like_dom_sf"/>
</dbReference>
<dbReference type="PANTHER" id="PTHR34060:SF1">
    <property type="entry name" value="POLYKETIDE CYCLASE _ DEHYDRASE AND LIPID TRANSPORT PROTEIN"/>
    <property type="match status" value="1"/>
</dbReference>
<organism evidence="2 3">
    <name type="scientific">Ceratopteris richardii</name>
    <name type="common">Triangle waterfern</name>
    <dbReference type="NCBI Taxonomy" id="49495"/>
    <lineage>
        <taxon>Eukaryota</taxon>
        <taxon>Viridiplantae</taxon>
        <taxon>Streptophyta</taxon>
        <taxon>Embryophyta</taxon>
        <taxon>Tracheophyta</taxon>
        <taxon>Polypodiopsida</taxon>
        <taxon>Polypodiidae</taxon>
        <taxon>Polypodiales</taxon>
        <taxon>Pteridineae</taxon>
        <taxon>Pteridaceae</taxon>
        <taxon>Parkerioideae</taxon>
        <taxon>Ceratopteris</taxon>
    </lineage>
</organism>
<dbReference type="SUPFAM" id="SSF55961">
    <property type="entry name" value="Bet v1-like"/>
    <property type="match status" value="1"/>
</dbReference>
<evidence type="ECO:0000313" key="2">
    <source>
        <dbReference type="EMBL" id="KAH7424364.1"/>
    </source>
</evidence>
<protein>
    <recommendedName>
        <fullName evidence="1">Coenzyme Q-binding protein COQ10 START domain-containing protein</fullName>
    </recommendedName>
</protein>
<dbReference type="Pfam" id="PF03364">
    <property type="entry name" value="Polyketide_cyc"/>
    <property type="match status" value="1"/>
</dbReference>
<evidence type="ECO:0000313" key="3">
    <source>
        <dbReference type="Proteomes" id="UP000825935"/>
    </source>
</evidence>
<sequence length="299" mass="33297">MRCQTYVCELIQTSNCLWHPFIVASSSISKRTIRKGACSSISRACNAVSSRPTTVSRSLFNLFLPNRLRSPSAVSEGAEQQDVLLSLENEDDDDVGNASDPEYSSLDEGPFSLLVIEPSGTNRRRIVVAISIDASLDAIWSVLTDYENLADFIPGLAVCKVEERWETGARLFQIGEQNLALGLKFKAKCMINVQENPMEVLPSSVCRQIDFEMVEGDFQIFKGSWKMEQQHERDDNMESIKEAVAETTKGTTLTYTLDVQPNLWLPVGLVEGILSKEIQNNLLCVREQVLKNQSLLPGS</sequence>
<dbReference type="EMBL" id="CM035416">
    <property type="protein sequence ID" value="KAH7424364.1"/>
    <property type="molecule type" value="Genomic_DNA"/>
</dbReference>
<name>A0A8T2TSH1_CERRI</name>
<gene>
    <name evidence="2" type="ORF">KP509_11G004600</name>
</gene>
<dbReference type="Gene3D" id="3.30.530.20">
    <property type="match status" value="1"/>
</dbReference>
<dbReference type="AlphaFoldDB" id="A0A8T2TSH1"/>
<dbReference type="EMBL" id="CM035416">
    <property type="protein sequence ID" value="KAH7424365.1"/>
    <property type="molecule type" value="Genomic_DNA"/>
</dbReference>
<comment type="caution">
    <text evidence="2">The sequence shown here is derived from an EMBL/GenBank/DDBJ whole genome shotgun (WGS) entry which is preliminary data.</text>
</comment>
<dbReference type="OrthoDB" id="5732at2759"/>